<accession>A0A4Z2ESW6</accession>
<sequence length="124" mass="13302">MSSRDGVLFSPGGALGVGVEAQFPVRSPPAGFFLSFARRTQVLIFKRLPDTRTLNIQKQKLQPGDPLTAHDKSVAAALVVSLHPPTVRHISERQSYNLGESVTGRLASFRGPPGGDPNKVMVAK</sequence>
<protein>
    <submittedName>
        <fullName evidence="2">Uncharacterized protein</fullName>
    </submittedName>
</protein>
<keyword evidence="3" id="KW-1185">Reference proteome</keyword>
<proteinExistence type="predicted"/>
<dbReference type="Proteomes" id="UP000314294">
    <property type="component" value="Unassembled WGS sequence"/>
</dbReference>
<dbReference type="AlphaFoldDB" id="A0A4Z2ESW6"/>
<reference evidence="2 3" key="1">
    <citation type="submission" date="2019-03" db="EMBL/GenBank/DDBJ databases">
        <title>First draft genome of Liparis tanakae, snailfish: a comprehensive survey of snailfish specific genes.</title>
        <authorList>
            <person name="Kim W."/>
            <person name="Song I."/>
            <person name="Jeong J.-H."/>
            <person name="Kim D."/>
            <person name="Kim S."/>
            <person name="Ryu S."/>
            <person name="Song J.Y."/>
            <person name="Lee S.K."/>
        </authorList>
    </citation>
    <scope>NUCLEOTIDE SEQUENCE [LARGE SCALE GENOMIC DNA]</scope>
    <source>
        <tissue evidence="2">Muscle</tissue>
    </source>
</reference>
<evidence type="ECO:0000313" key="3">
    <source>
        <dbReference type="Proteomes" id="UP000314294"/>
    </source>
</evidence>
<evidence type="ECO:0000256" key="1">
    <source>
        <dbReference type="SAM" id="MobiDB-lite"/>
    </source>
</evidence>
<evidence type="ECO:0000313" key="2">
    <source>
        <dbReference type="EMBL" id="TNN31883.1"/>
    </source>
</evidence>
<name>A0A4Z2ESW6_9TELE</name>
<gene>
    <name evidence="2" type="ORF">EYF80_057959</name>
</gene>
<comment type="caution">
    <text evidence="2">The sequence shown here is derived from an EMBL/GenBank/DDBJ whole genome shotgun (WGS) entry which is preliminary data.</text>
</comment>
<feature type="region of interest" description="Disordered" evidence="1">
    <location>
        <begin position="102"/>
        <end position="124"/>
    </location>
</feature>
<dbReference type="EMBL" id="SRLO01003083">
    <property type="protein sequence ID" value="TNN31883.1"/>
    <property type="molecule type" value="Genomic_DNA"/>
</dbReference>
<organism evidence="2 3">
    <name type="scientific">Liparis tanakae</name>
    <name type="common">Tanaka's snailfish</name>
    <dbReference type="NCBI Taxonomy" id="230148"/>
    <lineage>
        <taxon>Eukaryota</taxon>
        <taxon>Metazoa</taxon>
        <taxon>Chordata</taxon>
        <taxon>Craniata</taxon>
        <taxon>Vertebrata</taxon>
        <taxon>Euteleostomi</taxon>
        <taxon>Actinopterygii</taxon>
        <taxon>Neopterygii</taxon>
        <taxon>Teleostei</taxon>
        <taxon>Neoteleostei</taxon>
        <taxon>Acanthomorphata</taxon>
        <taxon>Eupercaria</taxon>
        <taxon>Perciformes</taxon>
        <taxon>Cottioidei</taxon>
        <taxon>Cottales</taxon>
        <taxon>Liparidae</taxon>
        <taxon>Liparis</taxon>
    </lineage>
</organism>